<name>M5DZS3_9FIRM</name>
<sequence>MLTLINLPYLKSNVNVFLEKKHVQFALHMPMELNLGFNNF</sequence>
<protein>
    <submittedName>
        <fullName evidence="1">Uncharacterized protein</fullName>
    </submittedName>
</protein>
<gene>
    <name evidence="1" type="ORF">HSACCH_00905</name>
</gene>
<dbReference type="Proteomes" id="UP000012063">
    <property type="component" value="Unassembled WGS sequence"/>
</dbReference>
<dbReference type="EMBL" id="CAUI01000009">
    <property type="protein sequence ID" value="CCU78783.1"/>
    <property type="molecule type" value="Genomic_DNA"/>
</dbReference>
<reference evidence="2" key="1">
    <citation type="journal article" date="2013" name="Genome Announc.">
        <title>Genome Sequence of Halanaerobium saccharolyticum subsp. saccharolyticum Strain DSM 6643T, a Halophilic Hydrogen-Producing Bacterium.</title>
        <authorList>
            <person name="Kivisto A."/>
            <person name="Larjo A."/>
            <person name="Ciranna A."/>
            <person name="Santala V."/>
            <person name="Roos C."/>
            <person name="Karp M."/>
        </authorList>
    </citation>
    <scope>NUCLEOTIDE SEQUENCE [LARGE SCALE GENOMIC DNA]</scope>
    <source>
        <strain evidence="2">DSM 6643</strain>
    </source>
</reference>
<organism evidence="1 2">
    <name type="scientific">Halanaerobium saccharolyticum subsp. saccharolyticum DSM 6643</name>
    <dbReference type="NCBI Taxonomy" id="1293054"/>
    <lineage>
        <taxon>Bacteria</taxon>
        <taxon>Bacillati</taxon>
        <taxon>Bacillota</taxon>
        <taxon>Clostridia</taxon>
        <taxon>Halanaerobiales</taxon>
        <taxon>Halanaerobiaceae</taxon>
        <taxon>Halanaerobium</taxon>
    </lineage>
</organism>
<evidence type="ECO:0000313" key="1">
    <source>
        <dbReference type="EMBL" id="CCU78783.1"/>
    </source>
</evidence>
<comment type="caution">
    <text evidence="1">The sequence shown here is derived from an EMBL/GenBank/DDBJ whole genome shotgun (WGS) entry which is preliminary data.</text>
</comment>
<keyword evidence="2" id="KW-1185">Reference proteome</keyword>
<dbReference type="AlphaFoldDB" id="M5DZS3"/>
<proteinExistence type="predicted"/>
<dbReference type="InParanoid" id="M5DZS3"/>
<accession>M5DZS3</accession>
<evidence type="ECO:0000313" key="2">
    <source>
        <dbReference type="Proteomes" id="UP000012063"/>
    </source>
</evidence>